<protein>
    <submittedName>
        <fullName evidence="8">Spy/CpxP family protein refolding chaperone</fullName>
    </submittedName>
</protein>
<reference evidence="8 9" key="1">
    <citation type="journal article" date="2015" name="Stand. Genomic Sci.">
        <title>Genomic Encyclopedia of Bacterial and Archaeal Type Strains, Phase III: the genomes of soil and plant-associated and newly described type strains.</title>
        <authorList>
            <person name="Whitman W.B."/>
            <person name="Woyke T."/>
            <person name="Klenk H.P."/>
            <person name="Zhou Y."/>
            <person name="Lilburn T.G."/>
            <person name="Beck B.J."/>
            <person name="De Vos P."/>
            <person name="Vandamme P."/>
            <person name="Eisen J.A."/>
            <person name="Garrity G."/>
            <person name="Hugenholtz P."/>
            <person name="Kyrpides N.C."/>
        </authorList>
    </citation>
    <scope>NUCLEOTIDE SEQUENCE [LARGE SCALE GENOMIC DNA]</scope>
    <source>
        <strain evidence="8 9">CGMCC 1.10685</strain>
    </source>
</reference>
<dbReference type="Gene3D" id="1.20.120.1490">
    <property type="match status" value="1"/>
</dbReference>
<dbReference type="EMBL" id="VLKW01000010">
    <property type="protein sequence ID" value="TWI44059.1"/>
    <property type="molecule type" value="Genomic_DNA"/>
</dbReference>
<comment type="subcellular location">
    <subcellularLocation>
        <location evidence="1">Periplasm</location>
    </subcellularLocation>
</comment>
<accession>A0A562PI00</accession>
<reference evidence="7 10" key="3">
    <citation type="submission" date="2019-12" db="EMBL/GenBank/DDBJ databases">
        <title>Draft Genome Sequences of Six Type Strains of the Genus Massilia.</title>
        <authorList>
            <person name="Miess H."/>
            <person name="Frediansyah A."/>
            <person name="Goeker M."/>
            <person name="Gross H."/>
        </authorList>
    </citation>
    <scope>NUCLEOTIDE SEQUENCE [LARGE SCALE GENOMIC DNA]</scope>
    <source>
        <strain evidence="7 10">DSM 26639</strain>
    </source>
</reference>
<evidence type="ECO:0000256" key="4">
    <source>
        <dbReference type="ARBA" id="ARBA00022764"/>
    </source>
</evidence>
<dbReference type="PANTHER" id="PTHR38102">
    <property type="entry name" value="PERIPLASMIC CHAPERONE SPY"/>
    <property type="match status" value="1"/>
</dbReference>
<evidence type="ECO:0000313" key="10">
    <source>
        <dbReference type="Proteomes" id="UP000437862"/>
    </source>
</evidence>
<evidence type="ECO:0000313" key="9">
    <source>
        <dbReference type="Proteomes" id="UP000315112"/>
    </source>
</evidence>
<evidence type="ECO:0000313" key="7">
    <source>
        <dbReference type="EMBL" id="QGZ42836.1"/>
    </source>
</evidence>
<evidence type="ECO:0000256" key="5">
    <source>
        <dbReference type="SAM" id="MobiDB-lite"/>
    </source>
</evidence>
<name>A0A562PI00_9BURK</name>
<feature type="compositionally biased region" description="Basic and acidic residues" evidence="5">
    <location>
        <begin position="179"/>
        <end position="200"/>
    </location>
</feature>
<dbReference type="RefSeq" id="WP_145879563.1">
    <property type="nucleotide sequence ID" value="NZ_CP046904.1"/>
</dbReference>
<evidence type="ECO:0000256" key="6">
    <source>
        <dbReference type="SAM" id="SignalP"/>
    </source>
</evidence>
<keyword evidence="10" id="KW-1185">Reference proteome</keyword>
<dbReference type="EMBL" id="CP046904">
    <property type="protein sequence ID" value="QGZ42836.1"/>
    <property type="molecule type" value="Genomic_DNA"/>
</dbReference>
<dbReference type="PANTHER" id="PTHR38102:SF1">
    <property type="entry name" value="PERIPLASMIC CHAPERONE SPY"/>
    <property type="match status" value="1"/>
</dbReference>
<evidence type="ECO:0000256" key="1">
    <source>
        <dbReference type="ARBA" id="ARBA00004418"/>
    </source>
</evidence>
<dbReference type="Pfam" id="PF07813">
    <property type="entry name" value="LTXXQ"/>
    <property type="match status" value="1"/>
</dbReference>
<dbReference type="Proteomes" id="UP000437862">
    <property type="component" value="Chromosome"/>
</dbReference>
<dbReference type="InterPro" id="IPR012899">
    <property type="entry name" value="LTXXQ"/>
</dbReference>
<sequence>MKTKQQILQRFLLAAALALPAAAWADRAGGADSAGDEAAGAPEHGPRADDRRGPPPAMHEGLREGEDMDGPRGHGFGPGRGFGPMGFAAVPPYLRGIELTEAQQDKIFAIAHGQVPYLRDQMKARIKAERALAELHGAANFDDAAAAKLAQAAAQAEANVTLAQLRTEQKVLAVLTAEQRKALDERRNDRGREDRPDNRAPGRPGNH</sequence>
<dbReference type="Proteomes" id="UP000315112">
    <property type="component" value="Unassembled WGS sequence"/>
</dbReference>
<dbReference type="OrthoDB" id="8928345at2"/>
<feature type="region of interest" description="Disordered" evidence="5">
    <location>
        <begin position="26"/>
        <end position="80"/>
    </location>
</feature>
<organism evidence="8 9">
    <name type="scientific">Pseudoduganella flava</name>
    <dbReference type="NCBI Taxonomy" id="871742"/>
    <lineage>
        <taxon>Bacteria</taxon>
        <taxon>Pseudomonadati</taxon>
        <taxon>Pseudomonadota</taxon>
        <taxon>Betaproteobacteria</taxon>
        <taxon>Burkholderiales</taxon>
        <taxon>Oxalobacteraceae</taxon>
        <taxon>Telluria group</taxon>
        <taxon>Pseudoduganella</taxon>
    </lineage>
</organism>
<feature type="signal peptide" evidence="6">
    <location>
        <begin position="1"/>
        <end position="25"/>
    </location>
</feature>
<evidence type="ECO:0000256" key="3">
    <source>
        <dbReference type="ARBA" id="ARBA00022729"/>
    </source>
</evidence>
<keyword evidence="3 6" id="KW-0732">Signal</keyword>
<dbReference type="GO" id="GO:0030288">
    <property type="term" value="C:outer membrane-bounded periplasmic space"/>
    <property type="evidence" value="ECO:0007669"/>
    <property type="project" value="TreeGrafter"/>
</dbReference>
<evidence type="ECO:0000313" key="8">
    <source>
        <dbReference type="EMBL" id="TWI44059.1"/>
    </source>
</evidence>
<feature type="compositionally biased region" description="Basic and acidic residues" evidence="5">
    <location>
        <begin position="44"/>
        <end position="53"/>
    </location>
</feature>
<gene>
    <name evidence="7" type="ORF">GO485_29885</name>
    <name evidence="8" type="ORF">IP92_04578</name>
</gene>
<dbReference type="AlphaFoldDB" id="A0A562PI00"/>
<reference evidence="8" key="2">
    <citation type="submission" date="2019-07" db="EMBL/GenBank/DDBJ databases">
        <authorList>
            <person name="Whitman W."/>
            <person name="Huntemann M."/>
            <person name="Clum A."/>
            <person name="Pillay M."/>
            <person name="Palaniappan K."/>
            <person name="Varghese N."/>
            <person name="Mikhailova N."/>
            <person name="Stamatis D."/>
            <person name="Reddy T."/>
            <person name="Daum C."/>
            <person name="Shapiro N."/>
            <person name="Ivanova N."/>
            <person name="Kyrpides N."/>
            <person name="Woyke T."/>
        </authorList>
    </citation>
    <scope>NUCLEOTIDE SEQUENCE</scope>
    <source>
        <strain evidence="8">CGMCC 1.10685</strain>
    </source>
</reference>
<keyword evidence="4" id="KW-0574">Periplasm</keyword>
<comment type="similarity">
    <text evidence="2">Belongs to the CpxP/Spy family.</text>
</comment>
<proteinExistence type="inferred from homology"/>
<feature type="chain" id="PRO_5043433777" evidence="6">
    <location>
        <begin position="26"/>
        <end position="207"/>
    </location>
</feature>
<dbReference type="InterPro" id="IPR052211">
    <property type="entry name" value="Cpx_auxiliary_protein"/>
</dbReference>
<evidence type="ECO:0000256" key="2">
    <source>
        <dbReference type="ARBA" id="ARBA00008441"/>
    </source>
</evidence>
<feature type="compositionally biased region" description="Basic and acidic residues" evidence="5">
    <location>
        <begin position="60"/>
        <end position="72"/>
    </location>
</feature>
<feature type="compositionally biased region" description="Low complexity" evidence="5">
    <location>
        <begin position="26"/>
        <end position="41"/>
    </location>
</feature>
<feature type="region of interest" description="Disordered" evidence="5">
    <location>
        <begin position="179"/>
        <end position="207"/>
    </location>
</feature>
<dbReference type="GO" id="GO:0051082">
    <property type="term" value="F:unfolded protein binding"/>
    <property type="evidence" value="ECO:0007669"/>
    <property type="project" value="TreeGrafter"/>
</dbReference>